<dbReference type="InterPro" id="IPR010266">
    <property type="entry name" value="NnrS"/>
</dbReference>
<feature type="transmembrane region" description="Helical" evidence="1">
    <location>
        <begin position="28"/>
        <end position="47"/>
    </location>
</feature>
<feature type="transmembrane region" description="Helical" evidence="1">
    <location>
        <begin position="97"/>
        <end position="114"/>
    </location>
</feature>
<feature type="transmembrane region" description="Helical" evidence="1">
    <location>
        <begin position="338"/>
        <end position="363"/>
    </location>
</feature>
<gene>
    <name evidence="2" type="ORF">ACFPN2_32785</name>
</gene>
<evidence type="ECO:0000313" key="2">
    <source>
        <dbReference type="EMBL" id="MFC4313897.1"/>
    </source>
</evidence>
<evidence type="ECO:0000313" key="3">
    <source>
        <dbReference type="Proteomes" id="UP001595904"/>
    </source>
</evidence>
<protein>
    <submittedName>
        <fullName evidence="2">NnrS family protein</fullName>
    </submittedName>
</protein>
<dbReference type="Proteomes" id="UP001595904">
    <property type="component" value="Unassembled WGS sequence"/>
</dbReference>
<keyword evidence="1" id="KW-0472">Membrane</keyword>
<feature type="transmembrane region" description="Helical" evidence="1">
    <location>
        <begin position="182"/>
        <end position="202"/>
    </location>
</feature>
<feature type="transmembrane region" description="Helical" evidence="1">
    <location>
        <begin position="369"/>
        <end position="394"/>
    </location>
</feature>
<dbReference type="EMBL" id="JBHSDU010000015">
    <property type="protein sequence ID" value="MFC4313897.1"/>
    <property type="molecule type" value="Genomic_DNA"/>
</dbReference>
<keyword evidence="1" id="KW-1133">Transmembrane helix</keyword>
<dbReference type="RefSeq" id="WP_380604633.1">
    <property type="nucleotide sequence ID" value="NZ_JBHSDU010000015.1"/>
</dbReference>
<evidence type="ECO:0000256" key="1">
    <source>
        <dbReference type="SAM" id="Phobius"/>
    </source>
</evidence>
<feature type="transmembrane region" description="Helical" evidence="1">
    <location>
        <begin position="276"/>
        <end position="299"/>
    </location>
</feature>
<accession>A0ABV8T2G2</accession>
<reference evidence="3" key="1">
    <citation type="journal article" date="2019" name="Int. J. Syst. Evol. Microbiol.">
        <title>The Global Catalogue of Microorganisms (GCM) 10K type strain sequencing project: providing services to taxonomists for standard genome sequencing and annotation.</title>
        <authorList>
            <consortium name="The Broad Institute Genomics Platform"/>
            <consortium name="The Broad Institute Genome Sequencing Center for Infectious Disease"/>
            <person name="Wu L."/>
            <person name="Ma J."/>
        </authorList>
    </citation>
    <scope>NUCLEOTIDE SEQUENCE [LARGE SCALE GENOMIC DNA]</scope>
    <source>
        <strain evidence="3">CGMCC 1.10759</strain>
    </source>
</reference>
<keyword evidence="3" id="KW-1185">Reference proteome</keyword>
<comment type="caution">
    <text evidence="2">The sequence shown here is derived from an EMBL/GenBank/DDBJ whole genome shotgun (WGS) entry which is preliminary data.</text>
</comment>
<feature type="transmembrane region" description="Helical" evidence="1">
    <location>
        <begin position="120"/>
        <end position="139"/>
    </location>
</feature>
<feature type="transmembrane region" description="Helical" evidence="1">
    <location>
        <begin position="305"/>
        <end position="326"/>
    </location>
</feature>
<keyword evidence="1" id="KW-0812">Transmembrane</keyword>
<organism evidence="2 3">
    <name type="scientific">Steroidobacter flavus</name>
    <dbReference type="NCBI Taxonomy" id="1842136"/>
    <lineage>
        <taxon>Bacteria</taxon>
        <taxon>Pseudomonadati</taxon>
        <taxon>Pseudomonadota</taxon>
        <taxon>Gammaproteobacteria</taxon>
        <taxon>Steroidobacterales</taxon>
        <taxon>Steroidobacteraceae</taxon>
        <taxon>Steroidobacter</taxon>
    </lineage>
</organism>
<name>A0ABV8T2G2_9GAMM</name>
<proteinExistence type="predicted"/>
<feature type="transmembrane region" description="Helical" evidence="1">
    <location>
        <begin position="151"/>
        <end position="170"/>
    </location>
</feature>
<feature type="transmembrane region" description="Helical" evidence="1">
    <location>
        <begin position="67"/>
        <end position="85"/>
    </location>
</feature>
<dbReference type="Pfam" id="PF05940">
    <property type="entry name" value="NnrS"/>
    <property type="match status" value="1"/>
</dbReference>
<sequence>MDAATLSGRSSACQPRRFALFEYGFRPFFLLAGVYALVSVPAWLWIYTHGATMLPGVAPQFWHGHEMIYGFAAAAIAGFLLTAVPSWTGARGFGGRPLILLTLLWIAGRVVFFAGDRVPIWLIALVELSFLPAIMLMLAPPLLRARNRNTPMLFVLGVLWLVDAAFVSALRFGDQVLAQDALHLAINIILVLVTVIGGRIVPSFTANALRRRGETVELAARPLLDRTVIGLTIAVAAVDLAARNSLASGVLAAAAAIAHAWRLSGWYGHKTLREPIVWALHIGYAWLPIGFALKALWLLGDVSWAALWLHAFTMGAFATMILAVTTRASLGHTGRPLVVGRAIAIAYIALTAGVVVRVLALVAGDAYRYAVTVAGGLWCVAFALYLIVYAPILIRPRVDGKPG</sequence>